<evidence type="ECO:0000256" key="1">
    <source>
        <dbReference type="ARBA" id="ARBA00004651"/>
    </source>
</evidence>
<evidence type="ECO:0000256" key="6">
    <source>
        <dbReference type="SAM" id="Phobius"/>
    </source>
</evidence>
<comment type="caution">
    <text evidence="8">The sequence shown here is derived from an EMBL/GenBank/DDBJ whole genome shotgun (WGS) entry which is preliminary data.</text>
</comment>
<accession>A0ABT2RNN8</accession>
<organism evidence="8 9">
    <name type="scientific">Dorea acetigenes</name>
    <dbReference type="NCBI Taxonomy" id="2981787"/>
    <lineage>
        <taxon>Bacteria</taxon>
        <taxon>Bacillati</taxon>
        <taxon>Bacillota</taxon>
        <taxon>Clostridia</taxon>
        <taxon>Lachnospirales</taxon>
        <taxon>Lachnospiraceae</taxon>
        <taxon>Dorea</taxon>
    </lineage>
</organism>
<dbReference type="RefSeq" id="WP_158370512.1">
    <property type="nucleotide sequence ID" value="NZ_JAOQJU010000012.1"/>
</dbReference>
<name>A0ABT2RNN8_9FIRM</name>
<dbReference type="PANTHER" id="PTHR30294:SF29">
    <property type="entry name" value="MULTIDRUG ABC TRANSPORTER PERMEASE YBHS-RELATED"/>
    <property type="match status" value="1"/>
</dbReference>
<reference evidence="8 9" key="1">
    <citation type="journal article" date="2021" name="ISME Commun">
        <title>Automated analysis of genomic sequences facilitates high-throughput and comprehensive description of bacteria.</title>
        <authorList>
            <person name="Hitch T.C.A."/>
        </authorList>
    </citation>
    <scope>NUCLEOTIDE SEQUENCE [LARGE SCALE GENOMIC DNA]</scope>
    <source>
        <strain evidence="8 9">Sanger_03</strain>
    </source>
</reference>
<dbReference type="Pfam" id="PF12698">
    <property type="entry name" value="ABC2_membrane_3"/>
    <property type="match status" value="1"/>
</dbReference>
<keyword evidence="3 6" id="KW-0812">Transmembrane</keyword>
<keyword evidence="4 6" id="KW-1133">Transmembrane helix</keyword>
<sequence>MKQFWKILKFEMKYYFRNKVFVGVTVFLMLLIAGVMFFPRLNDTFLGGTDDKESSELSVMLVKADVPEQTDMVESAFSEAFAGYDVQGTEEDLESIQAKIKSGEAECAFVMTGSVSYTYYVDNLSIYDENMEIANGVLQNIYRVNAMLREGMTEEQVGEIMAVQITGEAASLGKDQMQNYWYTYIMIFALYMVILLYGQMVATNVATEKSSRAMEVLITSARPTSMMFGKVAASCLAGLIQLLAIFGSAIFFYSLNKEYWGENPIISSIFDMPPELLGYMLIFFVLGFLIYAFLYGAIGSTATKLEDINTSVMPLTFLFIIAFVVVVFSMSSGTVDNTAMRICSYVPFTSPMAMFTRIAMSTVPWYEITISIVILIGSVLGVGVLSAKIYRVGVLLYGTTPRLGSIIKAVWKA</sequence>
<evidence type="ECO:0000256" key="5">
    <source>
        <dbReference type="ARBA" id="ARBA00023136"/>
    </source>
</evidence>
<dbReference type="InterPro" id="IPR013525">
    <property type="entry name" value="ABC2_TM"/>
</dbReference>
<feature type="transmembrane region" description="Helical" evidence="6">
    <location>
        <begin position="227"/>
        <end position="256"/>
    </location>
</feature>
<evidence type="ECO:0000313" key="9">
    <source>
        <dbReference type="Proteomes" id="UP001652431"/>
    </source>
</evidence>
<feature type="transmembrane region" description="Helical" evidence="6">
    <location>
        <begin position="181"/>
        <end position="206"/>
    </location>
</feature>
<dbReference type="PANTHER" id="PTHR30294">
    <property type="entry name" value="MEMBRANE COMPONENT OF ABC TRANSPORTER YHHJ-RELATED"/>
    <property type="match status" value="1"/>
</dbReference>
<gene>
    <name evidence="8" type="ORF">OCV99_10770</name>
</gene>
<comment type="subcellular location">
    <subcellularLocation>
        <location evidence="1">Cell membrane</location>
        <topology evidence="1">Multi-pass membrane protein</topology>
    </subcellularLocation>
</comment>
<evidence type="ECO:0000259" key="7">
    <source>
        <dbReference type="Pfam" id="PF12698"/>
    </source>
</evidence>
<keyword evidence="2" id="KW-1003">Cell membrane</keyword>
<evidence type="ECO:0000256" key="4">
    <source>
        <dbReference type="ARBA" id="ARBA00022989"/>
    </source>
</evidence>
<evidence type="ECO:0000256" key="3">
    <source>
        <dbReference type="ARBA" id="ARBA00022692"/>
    </source>
</evidence>
<evidence type="ECO:0000313" key="8">
    <source>
        <dbReference type="EMBL" id="MCU6687025.1"/>
    </source>
</evidence>
<dbReference type="Proteomes" id="UP001652431">
    <property type="component" value="Unassembled WGS sequence"/>
</dbReference>
<protein>
    <submittedName>
        <fullName evidence="8">ABC transporter permease</fullName>
    </submittedName>
</protein>
<feature type="transmembrane region" description="Helical" evidence="6">
    <location>
        <begin position="20"/>
        <end position="38"/>
    </location>
</feature>
<proteinExistence type="predicted"/>
<evidence type="ECO:0000256" key="2">
    <source>
        <dbReference type="ARBA" id="ARBA00022475"/>
    </source>
</evidence>
<dbReference type="EMBL" id="JAOQJU010000012">
    <property type="protein sequence ID" value="MCU6687025.1"/>
    <property type="molecule type" value="Genomic_DNA"/>
</dbReference>
<feature type="transmembrane region" description="Helical" evidence="6">
    <location>
        <begin position="276"/>
        <end position="298"/>
    </location>
</feature>
<feature type="domain" description="ABC-2 type transporter transmembrane" evidence="7">
    <location>
        <begin position="21"/>
        <end position="387"/>
    </location>
</feature>
<keyword evidence="9" id="KW-1185">Reference proteome</keyword>
<feature type="transmembrane region" description="Helical" evidence="6">
    <location>
        <begin position="310"/>
        <end position="330"/>
    </location>
</feature>
<dbReference type="InterPro" id="IPR051449">
    <property type="entry name" value="ABC-2_transporter_component"/>
</dbReference>
<keyword evidence="5 6" id="KW-0472">Membrane</keyword>
<feature type="transmembrane region" description="Helical" evidence="6">
    <location>
        <begin position="365"/>
        <end position="387"/>
    </location>
</feature>